<keyword evidence="3" id="KW-1185">Reference proteome</keyword>
<feature type="compositionally biased region" description="Basic and acidic residues" evidence="1">
    <location>
        <begin position="51"/>
        <end position="68"/>
    </location>
</feature>
<evidence type="ECO:0000256" key="1">
    <source>
        <dbReference type="SAM" id="MobiDB-lite"/>
    </source>
</evidence>
<organism evidence="2 3">
    <name type="scientific">Phytophthora fragariaefolia</name>
    <dbReference type="NCBI Taxonomy" id="1490495"/>
    <lineage>
        <taxon>Eukaryota</taxon>
        <taxon>Sar</taxon>
        <taxon>Stramenopiles</taxon>
        <taxon>Oomycota</taxon>
        <taxon>Peronosporomycetes</taxon>
        <taxon>Peronosporales</taxon>
        <taxon>Peronosporaceae</taxon>
        <taxon>Phytophthora</taxon>
    </lineage>
</organism>
<dbReference type="Proteomes" id="UP001165121">
    <property type="component" value="Unassembled WGS sequence"/>
</dbReference>
<sequence length="144" mass="16404">MEWLNHDFFHVRRDWNASADMLAGQALQRQGGVDVQLQDLVTLNRLNEVMRRSSLDEDSPIHEPERKTGSLSRQQKRPTEETNDVARVQAVVTRSTDRQQVTPRSEAPELRTQVPSPRRNVASNGLGWNGSASLRMKKFGWPTS</sequence>
<evidence type="ECO:0000313" key="2">
    <source>
        <dbReference type="EMBL" id="GMF28520.1"/>
    </source>
</evidence>
<protein>
    <submittedName>
        <fullName evidence="2">Unnamed protein product</fullName>
    </submittedName>
</protein>
<evidence type="ECO:0000313" key="3">
    <source>
        <dbReference type="Proteomes" id="UP001165121"/>
    </source>
</evidence>
<proteinExistence type="predicted"/>
<gene>
    <name evidence="2" type="ORF">Pfra01_000592500</name>
</gene>
<feature type="compositionally biased region" description="Polar residues" evidence="1">
    <location>
        <begin position="92"/>
        <end position="103"/>
    </location>
</feature>
<accession>A0A9W6X3G3</accession>
<comment type="caution">
    <text evidence="2">The sequence shown here is derived from an EMBL/GenBank/DDBJ whole genome shotgun (WGS) entry which is preliminary data.</text>
</comment>
<feature type="region of interest" description="Disordered" evidence="1">
    <location>
        <begin position="51"/>
        <end position="129"/>
    </location>
</feature>
<reference evidence="2" key="1">
    <citation type="submission" date="2023-04" db="EMBL/GenBank/DDBJ databases">
        <title>Phytophthora fragariaefolia NBRC 109709.</title>
        <authorList>
            <person name="Ichikawa N."/>
            <person name="Sato H."/>
            <person name="Tonouchi N."/>
        </authorList>
    </citation>
    <scope>NUCLEOTIDE SEQUENCE</scope>
    <source>
        <strain evidence="2">NBRC 109709</strain>
    </source>
</reference>
<dbReference type="AlphaFoldDB" id="A0A9W6X3G3"/>
<dbReference type="EMBL" id="BSXT01000481">
    <property type="protein sequence ID" value="GMF28520.1"/>
    <property type="molecule type" value="Genomic_DNA"/>
</dbReference>
<name>A0A9W6X3G3_9STRA</name>